<name>A0A4D8QJW8_AZOBR</name>
<dbReference type="InterPro" id="IPR010982">
    <property type="entry name" value="Lambda_DNA-bd_dom_sf"/>
</dbReference>
<protein>
    <submittedName>
        <fullName evidence="2">Helix-turn-helix domain-containing protein</fullName>
    </submittedName>
</protein>
<proteinExistence type="predicted"/>
<organism evidence="2 3">
    <name type="scientific">Azospirillum brasilense</name>
    <dbReference type="NCBI Taxonomy" id="192"/>
    <lineage>
        <taxon>Bacteria</taxon>
        <taxon>Pseudomonadati</taxon>
        <taxon>Pseudomonadota</taxon>
        <taxon>Alphaproteobacteria</taxon>
        <taxon>Rhodospirillales</taxon>
        <taxon>Azospirillaceae</taxon>
        <taxon>Azospirillum</taxon>
    </lineage>
</organism>
<dbReference type="Pfam" id="PF01381">
    <property type="entry name" value="HTH_3"/>
    <property type="match status" value="1"/>
</dbReference>
<reference evidence="2 3" key="1">
    <citation type="submission" date="2018-09" db="EMBL/GenBank/DDBJ databases">
        <title>Whole genome based analysis of evolution and adaptive divergence in Indian and Brazilian strains of Azospirillum brasilense.</title>
        <authorList>
            <person name="Singh C."/>
            <person name="Tripathi A.K."/>
        </authorList>
    </citation>
    <scope>NUCLEOTIDE SEQUENCE [LARGE SCALE GENOMIC DNA]</scope>
    <source>
        <strain evidence="2 3">MTCC4036</strain>
        <plasmid evidence="2 3">p2</plasmid>
    </source>
</reference>
<dbReference type="InterPro" id="IPR001387">
    <property type="entry name" value="Cro/C1-type_HTH"/>
</dbReference>
<dbReference type="CDD" id="cd00093">
    <property type="entry name" value="HTH_XRE"/>
    <property type="match status" value="1"/>
</dbReference>
<dbReference type="GO" id="GO:0003677">
    <property type="term" value="F:DNA binding"/>
    <property type="evidence" value="ECO:0007669"/>
    <property type="project" value="InterPro"/>
</dbReference>
<gene>
    <name evidence="2" type="ORF">D3867_28985</name>
</gene>
<dbReference type="Gene3D" id="1.10.260.40">
    <property type="entry name" value="lambda repressor-like DNA-binding domains"/>
    <property type="match status" value="1"/>
</dbReference>
<dbReference type="AlphaFoldDB" id="A0A4D8QJW8"/>
<dbReference type="PROSITE" id="PS50943">
    <property type="entry name" value="HTH_CROC1"/>
    <property type="match status" value="1"/>
</dbReference>
<dbReference type="SUPFAM" id="SSF47413">
    <property type="entry name" value="lambda repressor-like DNA-binding domains"/>
    <property type="match status" value="1"/>
</dbReference>
<evidence type="ECO:0000259" key="1">
    <source>
        <dbReference type="PROSITE" id="PS50943"/>
    </source>
</evidence>
<dbReference type="Proteomes" id="UP000298596">
    <property type="component" value="Plasmid p2"/>
</dbReference>
<evidence type="ECO:0000313" key="2">
    <source>
        <dbReference type="EMBL" id="QCO05902.1"/>
    </source>
</evidence>
<accession>A0A4D8QJW8</accession>
<sequence>MERLGGGGCMTPERCRFLRRQLGWSQEALAEKATLSVSAVRSFELGRGSARGYVPGSLRRAFEAAGVRTDSNEAP</sequence>
<keyword evidence="2" id="KW-0614">Plasmid</keyword>
<dbReference type="EMBL" id="CP032332">
    <property type="protein sequence ID" value="QCO05902.1"/>
    <property type="molecule type" value="Genomic_DNA"/>
</dbReference>
<geneLocation type="plasmid" evidence="2">
    <name>p2</name>
</geneLocation>
<evidence type="ECO:0000313" key="3">
    <source>
        <dbReference type="Proteomes" id="UP000298596"/>
    </source>
</evidence>
<feature type="domain" description="HTH cro/C1-type" evidence="1">
    <location>
        <begin position="16"/>
        <end position="47"/>
    </location>
</feature>